<evidence type="ECO:0000313" key="1">
    <source>
        <dbReference type="EMBL" id="MFC5970335.1"/>
    </source>
</evidence>
<protein>
    <submittedName>
        <fullName evidence="1">Uncharacterized protein</fullName>
    </submittedName>
</protein>
<dbReference type="PROSITE" id="PS51318">
    <property type="entry name" value="TAT"/>
    <property type="match status" value="1"/>
</dbReference>
<dbReference type="InterPro" id="IPR006311">
    <property type="entry name" value="TAT_signal"/>
</dbReference>
<dbReference type="Proteomes" id="UP001596099">
    <property type="component" value="Unassembled WGS sequence"/>
</dbReference>
<sequence length="164" mass="17089">MDESLHRRSLLAGLGAGVATALAGCAALGDASDSGPEPYRIGGISIINRDDAVHALGLRIERDEELVLDETFDLPANSPGDVTAVTEVAAASFDGCTAGSYGITAALDDTDRRLLEAPDECEVRTNAWRTLLVEDDGALRWGVTTVSDDDANCRTPTPSGGLES</sequence>
<proteinExistence type="predicted"/>
<keyword evidence="2" id="KW-1185">Reference proteome</keyword>
<organism evidence="1 2">
    <name type="scientific">Halomarina salina</name>
    <dbReference type="NCBI Taxonomy" id="1872699"/>
    <lineage>
        <taxon>Archaea</taxon>
        <taxon>Methanobacteriati</taxon>
        <taxon>Methanobacteriota</taxon>
        <taxon>Stenosarchaea group</taxon>
        <taxon>Halobacteria</taxon>
        <taxon>Halobacteriales</taxon>
        <taxon>Natronomonadaceae</taxon>
        <taxon>Halomarina</taxon>
    </lineage>
</organism>
<name>A0ABD5RIV9_9EURY</name>
<comment type="caution">
    <text evidence="1">The sequence shown here is derived from an EMBL/GenBank/DDBJ whole genome shotgun (WGS) entry which is preliminary data.</text>
</comment>
<dbReference type="RefSeq" id="WP_247419234.1">
    <property type="nucleotide sequence ID" value="NZ_JALLGW010000002.1"/>
</dbReference>
<dbReference type="AlphaFoldDB" id="A0ABD5RIV9"/>
<evidence type="ECO:0000313" key="2">
    <source>
        <dbReference type="Proteomes" id="UP001596099"/>
    </source>
</evidence>
<dbReference type="PROSITE" id="PS51257">
    <property type="entry name" value="PROKAR_LIPOPROTEIN"/>
    <property type="match status" value="1"/>
</dbReference>
<accession>A0ABD5RIV9</accession>
<dbReference type="EMBL" id="JBHSQH010000001">
    <property type="protein sequence ID" value="MFC5970335.1"/>
    <property type="molecule type" value="Genomic_DNA"/>
</dbReference>
<reference evidence="1 2" key="1">
    <citation type="journal article" date="2019" name="Int. J. Syst. Evol. Microbiol.">
        <title>The Global Catalogue of Microorganisms (GCM) 10K type strain sequencing project: providing services to taxonomists for standard genome sequencing and annotation.</title>
        <authorList>
            <consortium name="The Broad Institute Genomics Platform"/>
            <consortium name="The Broad Institute Genome Sequencing Center for Infectious Disease"/>
            <person name="Wu L."/>
            <person name="Ma J."/>
        </authorList>
    </citation>
    <scope>NUCLEOTIDE SEQUENCE [LARGE SCALE GENOMIC DNA]</scope>
    <source>
        <strain evidence="1 2">CGMCC 1.12543</strain>
    </source>
</reference>
<gene>
    <name evidence="1" type="ORF">ACFPYI_03235</name>
</gene>